<feature type="transmembrane region" description="Helical" evidence="6">
    <location>
        <begin position="21"/>
        <end position="44"/>
    </location>
</feature>
<evidence type="ECO:0000256" key="6">
    <source>
        <dbReference type="SAM" id="Phobius"/>
    </source>
</evidence>
<feature type="transmembrane region" description="Helical" evidence="6">
    <location>
        <begin position="335"/>
        <end position="355"/>
    </location>
</feature>
<keyword evidence="3 6" id="KW-0812">Transmembrane</keyword>
<dbReference type="Pfam" id="PF12698">
    <property type="entry name" value="ABC2_membrane_3"/>
    <property type="match status" value="1"/>
</dbReference>
<reference evidence="8 9" key="1">
    <citation type="submission" date="2023-08" db="EMBL/GenBank/DDBJ databases">
        <title>Draft genome sequence of Algoriphagus confluentis.</title>
        <authorList>
            <person name="Takatani N."/>
            <person name="Hosokawa M."/>
            <person name="Sawabe T."/>
        </authorList>
    </citation>
    <scope>NUCLEOTIDE SEQUENCE [LARGE SCALE GENOMIC DNA]</scope>
    <source>
        <strain evidence="8 9">NBRC 111222</strain>
    </source>
</reference>
<sequence>MNKVLLVIQREYLARVKKKSFLIATLLTPLIFPAIMGIFVWIAVNESENQSLRIIEVFDETGLFFMESSDQYAFVSSDLELEEAKKMVQDGERYGLLLIPKIDLEDPKGIQYFGAENPSISLMSYLEGALKRKIEDQKLYEKGIDPSIIKQIRTSVSIQSITLSEGGEEKINDAMVNYALGFLAGILIYIFIFVYGNQIMQGVIEEKSSRIVEILVSSLRPFQLMMGKIVGIGAVGLTQFLIWVVLIGTLTSVVVGVLGMQMPQQQAMEMASPELAQAAMPDTEVGQILQVIQGIDFVSLVVSFIIYFLGGYLLYGALFAAVGSAVDAPSDAQQFMFPITIPLIVAYMGLFVFVLQDPNSTTSFWLSIIPLTSPIAMMGRISFGVPFWELSLSIGLLIGGFLFTTWLAAKIYRIGILMHGTKPTYRILWKWIKSSE</sequence>
<dbReference type="SUPFAM" id="SSF53850">
    <property type="entry name" value="Periplasmic binding protein-like II"/>
    <property type="match status" value="1"/>
</dbReference>
<gene>
    <name evidence="8" type="ORF">Aconfl_38680</name>
</gene>
<comment type="caution">
    <text evidence="8">The sequence shown here is derived from an EMBL/GenBank/DDBJ whole genome shotgun (WGS) entry which is preliminary data.</text>
</comment>
<dbReference type="Gene3D" id="3.40.190.10">
    <property type="entry name" value="Periplasmic binding protein-like II"/>
    <property type="match status" value="1"/>
</dbReference>
<dbReference type="InterPro" id="IPR051449">
    <property type="entry name" value="ABC-2_transporter_component"/>
</dbReference>
<evidence type="ECO:0000313" key="8">
    <source>
        <dbReference type="EMBL" id="GMQ31224.1"/>
    </source>
</evidence>
<keyword evidence="4 6" id="KW-1133">Transmembrane helix</keyword>
<organism evidence="8 9">
    <name type="scientific">Algoriphagus confluentis</name>
    <dbReference type="NCBI Taxonomy" id="1697556"/>
    <lineage>
        <taxon>Bacteria</taxon>
        <taxon>Pseudomonadati</taxon>
        <taxon>Bacteroidota</taxon>
        <taxon>Cytophagia</taxon>
        <taxon>Cytophagales</taxon>
        <taxon>Cyclobacteriaceae</taxon>
        <taxon>Algoriphagus</taxon>
    </lineage>
</organism>
<evidence type="ECO:0000259" key="7">
    <source>
        <dbReference type="Pfam" id="PF12698"/>
    </source>
</evidence>
<dbReference type="EMBL" id="BTPD01000016">
    <property type="protein sequence ID" value="GMQ31224.1"/>
    <property type="molecule type" value="Genomic_DNA"/>
</dbReference>
<feature type="transmembrane region" description="Helical" evidence="6">
    <location>
        <begin position="387"/>
        <end position="409"/>
    </location>
</feature>
<evidence type="ECO:0000256" key="5">
    <source>
        <dbReference type="ARBA" id="ARBA00023136"/>
    </source>
</evidence>
<evidence type="ECO:0000313" key="9">
    <source>
        <dbReference type="Proteomes" id="UP001338309"/>
    </source>
</evidence>
<protein>
    <submittedName>
        <fullName evidence="8">ABC transporter permease</fullName>
    </submittedName>
</protein>
<dbReference type="PANTHER" id="PTHR30294:SF29">
    <property type="entry name" value="MULTIDRUG ABC TRANSPORTER PERMEASE YBHS-RELATED"/>
    <property type="match status" value="1"/>
</dbReference>
<evidence type="ECO:0000256" key="3">
    <source>
        <dbReference type="ARBA" id="ARBA00022692"/>
    </source>
</evidence>
<dbReference type="InterPro" id="IPR013525">
    <property type="entry name" value="ABC2_TM"/>
</dbReference>
<evidence type="ECO:0000256" key="1">
    <source>
        <dbReference type="ARBA" id="ARBA00004651"/>
    </source>
</evidence>
<keyword evidence="9" id="KW-1185">Reference proteome</keyword>
<proteinExistence type="predicted"/>
<accession>A0ABQ6PTD9</accession>
<feature type="transmembrane region" description="Helical" evidence="6">
    <location>
        <begin position="175"/>
        <end position="194"/>
    </location>
</feature>
<evidence type="ECO:0000256" key="4">
    <source>
        <dbReference type="ARBA" id="ARBA00022989"/>
    </source>
</evidence>
<dbReference type="Proteomes" id="UP001338309">
    <property type="component" value="Unassembled WGS sequence"/>
</dbReference>
<feature type="transmembrane region" description="Helical" evidence="6">
    <location>
        <begin position="362"/>
        <end position="381"/>
    </location>
</feature>
<feature type="transmembrane region" description="Helical" evidence="6">
    <location>
        <begin position="240"/>
        <end position="260"/>
    </location>
</feature>
<keyword evidence="5 6" id="KW-0472">Membrane</keyword>
<evidence type="ECO:0000256" key="2">
    <source>
        <dbReference type="ARBA" id="ARBA00022475"/>
    </source>
</evidence>
<dbReference type="PANTHER" id="PTHR30294">
    <property type="entry name" value="MEMBRANE COMPONENT OF ABC TRANSPORTER YHHJ-RELATED"/>
    <property type="match status" value="1"/>
</dbReference>
<feature type="transmembrane region" description="Helical" evidence="6">
    <location>
        <begin position="214"/>
        <end position="234"/>
    </location>
</feature>
<name>A0ABQ6PTD9_9BACT</name>
<comment type="subcellular location">
    <subcellularLocation>
        <location evidence="1">Cell membrane</location>
        <topology evidence="1">Multi-pass membrane protein</topology>
    </subcellularLocation>
</comment>
<dbReference type="RefSeq" id="WP_338225961.1">
    <property type="nucleotide sequence ID" value="NZ_BTPD01000016.1"/>
</dbReference>
<keyword evidence="2" id="KW-1003">Cell membrane</keyword>
<feature type="transmembrane region" description="Helical" evidence="6">
    <location>
        <begin position="297"/>
        <end position="323"/>
    </location>
</feature>
<feature type="domain" description="ABC-2 type transporter transmembrane" evidence="7">
    <location>
        <begin position="19"/>
        <end position="409"/>
    </location>
</feature>